<evidence type="ECO:0000256" key="10">
    <source>
        <dbReference type="PROSITE-ProRule" id="PRU01122"/>
    </source>
</evidence>
<dbReference type="GO" id="GO:0003697">
    <property type="term" value="F:single-stranded DNA binding"/>
    <property type="evidence" value="ECO:0007669"/>
    <property type="project" value="TreeGrafter"/>
</dbReference>
<feature type="compositionally biased region" description="Basic and acidic residues" evidence="11">
    <location>
        <begin position="136"/>
        <end position="147"/>
    </location>
</feature>
<evidence type="ECO:0000256" key="7">
    <source>
        <dbReference type="PIRNR" id="PIRNR001174"/>
    </source>
</evidence>
<organism evidence="14 15">
    <name type="scientific">Sphaeroforma arctica JP610</name>
    <dbReference type="NCBI Taxonomy" id="667725"/>
    <lineage>
        <taxon>Eukaryota</taxon>
        <taxon>Ichthyosporea</taxon>
        <taxon>Ichthyophonida</taxon>
        <taxon>Sphaeroforma</taxon>
    </lineage>
</organism>
<dbReference type="GO" id="GO:0005759">
    <property type="term" value="C:mitochondrial matrix"/>
    <property type="evidence" value="ECO:0007669"/>
    <property type="project" value="TreeGrafter"/>
</dbReference>
<evidence type="ECO:0000256" key="5">
    <source>
        <dbReference type="ARBA" id="ARBA00022840"/>
    </source>
</evidence>
<evidence type="ECO:0000256" key="11">
    <source>
        <dbReference type="SAM" id="MobiDB-lite"/>
    </source>
</evidence>
<keyword evidence="15" id="KW-1185">Reference proteome</keyword>
<dbReference type="EC" id="3.4.21.-" evidence="7"/>
<dbReference type="Gene3D" id="1.10.8.60">
    <property type="match status" value="1"/>
</dbReference>
<feature type="binding site" evidence="9">
    <location>
        <begin position="473"/>
        <end position="480"/>
    </location>
    <ligand>
        <name>ATP</name>
        <dbReference type="ChEBI" id="CHEBI:30616"/>
    </ligand>
</feature>
<gene>
    <name evidence="14" type="ORF">SARC_08800</name>
</gene>
<dbReference type="CDD" id="cd19500">
    <property type="entry name" value="RecA-like_Lon"/>
    <property type="match status" value="1"/>
</dbReference>
<dbReference type="InterPro" id="IPR014721">
    <property type="entry name" value="Ribsml_uS5_D2-typ_fold_subgr"/>
</dbReference>
<sequence length="917" mass="100795">MDSGDAISTTILQDGDVPAEVPKVIAIAFSNPVFPHFSTNGVFKQEGMMDELLVISESSSPYVGVFMAKDPDRRDPNQLDMCAADLFPVGTLCMLDDVVLQHGNAHVSLTPLRRIRIVERERFDAAKSLLTVHQSTETDKGNGKESDVLSSTTSESVSSTFPQEVESKDTAKDEVGEEAAVDKSETVADITEKESAEAATLTNSGPDEDKPAEKPFIYVNVVNVVDEPYDKDDSMLKGTQDALVECLREAMSRSQYVSDLVMTQVPRLNTDIMLAPGLLADFVGSFGFHDPGESQKLLEETNIRERVHLALMLLKKEMVALTLAAQIQSEVQDDYMNTQRRYMLQQQLSKIKKELGLERDDKEAVVEKFQNRLKQLHVPEEVDQVVKQEMQKLQYLDSHSQEFGVTRSYLDWLTQIPYGLQSDDVFDLVAAKTVLDKDHFGLDDVKERILEFIAVSKMRGPGHTAGKIICLCGPPGVGKTSIASSIAESLGRKYFRFSVGGMYDVAEIKGHRRTYVGAMPGKIIQGLKLTQTENPLILIDEIDKIGRGHTGDPSSALLELLDPEQNKAYVDHYLDVPTDLSKVLFVCTANVTDTIPVPLLDRMEVIRLSGYVTQEKLEIAKRHLIPAARDTTGTSTSETVIADEAVEELIKHYTRENGVRGLQKQIEKVHRKLALRMVRGTEDKVAISSENIRDYVGKELYADPKLYQTTTPVGVVMGLAWTAMGGAVLYVESALADGMGHGKSTKNQDSTDTAHDDSGSGRLLTTGRLGETMGESAKIGYTYAKNFLHGLDAQNRFFQNHAVHVHVAEGAVPKDGPSAGVTFVSSLLSLALDRPLRADTSMTGEVSLTGKILRVGGIKEKLIAARAADVTTVIFPEGNRADVDGLADYLKEGVQIHFASEYDDVYRVAFADNEQST</sequence>
<dbReference type="PIRSF" id="PIRSF001174">
    <property type="entry name" value="Lon_proteas"/>
    <property type="match status" value="1"/>
</dbReference>
<dbReference type="Gene3D" id="1.20.58.1480">
    <property type="match status" value="1"/>
</dbReference>
<feature type="region of interest" description="Disordered" evidence="11">
    <location>
        <begin position="134"/>
        <end position="212"/>
    </location>
</feature>
<feature type="active site" evidence="8 10">
    <location>
        <position position="861"/>
    </location>
</feature>
<dbReference type="GO" id="GO:0051131">
    <property type="term" value="P:chaperone-mediated protein complex assembly"/>
    <property type="evidence" value="ECO:0007669"/>
    <property type="project" value="TreeGrafter"/>
</dbReference>
<keyword evidence="2 7" id="KW-0547">Nucleotide-binding</keyword>
<comment type="similarity">
    <text evidence="7 10">Belongs to the peptidase S16 family.</text>
</comment>
<evidence type="ECO:0000256" key="2">
    <source>
        <dbReference type="ARBA" id="ARBA00022741"/>
    </source>
</evidence>
<dbReference type="FunFam" id="3.40.50.300:FF:000021">
    <property type="entry name" value="Lon protease homolog"/>
    <property type="match status" value="1"/>
</dbReference>
<dbReference type="GO" id="GO:0007005">
    <property type="term" value="P:mitochondrion organization"/>
    <property type="evidence" value="ECO:0007669"/>
    <property type="project" value="TreeGrafter"/>
</dbReference>
<comment type="catalytic activity">
    <reaction evidence="6">
        <text>Hydrolysis of proteins in presence of ATP.</text>
        <dbReference type="EC" id="3.4.21.53"/>
    </reaction>
</comment>
<dbReference type="PANTHER" id="PTHR43718">
    <property type="entry name" value="LON PROTEASE"/>
    <property type="match status" value="1"/>
</dbReference>
<protein>
    <recommendedName>
        <fullName evidence="7">Lon protease homolog</fullName>
        <ecNumber evidence="7">3.4.21.-</ecNumber>
    </recommendedName>
</protein>
<dbReference type="STRING" id="667725.A0A0L0FPP5"/>
<dbReference type="GO" id="GO:0005524">
    <property type="term" value="F:ATP binding"/>
    <property type="evidence" value="ECO:0007669"/>
    <property type="project" value="UniProtKB-KW"/>
</dbReference>
<dbReference type="FunFam" id="1.20.5.5270:FF:000001">
    <property type="entry name" value="Lon protease homolog, mitochondrial"/>
    <property type="match status" value="1"/>
</dbReference>
<feature type="domain" description="Lon N-terminal" evidence="13">
    <location>
        <begin position="22"/>
        <end position="318"/>
    </location>
</feature>
<dbReference type="RefSeq" id="XP_014152687.1">
    <property type="nucleotide sequence ID" value="XM_014297212.1"/>
</dbReference>
<dbReference type="SUPFAM" id="SSF54211">
    <property type="entry name" value="Ribosomal protein S5 domain 2-like"/>
    <property type="match status" value="1"/>
</dbReference>
<dbReference type="InterPro" id="IPR003111">
    <property type="entry name" value="Lon_prtase_N"/>
</dbReference>
<dbReference type="Proteomes" id="UP000054560">
    <property type="component" value="Unassembled WGS sequence"/>
</dbReference>
<dbReference type="SMART" id="SM00464">
    <property type="entry name" value="LON"/>
    <property type="match status" value="1"/>
</dbReference>
<dbReference type="PRINTS" id="PR00830">
    <property type="entry name" value="ENDOLAPTASE"/>
</dbReference>
<name>A0A0L0FPP5_9EUKA</name>
<dbReference type="InterPro" id="IPR027417">
    <property type="entry name" value="P-loop_NTPase"/>
</dbReference>
<dbReference type="Pfam" id="PF22667">
    <property type="entry name" value="Lon_lid"/>
    <property type="match status" value="1"/>
</dbReference>
<dbReference type="GO" id="GO:0004252">
    <property type="term" value="F:serine-type endopeptidase activity"/>
    <property type="evidence" value="ECO:0007669"/>
    <property type="project" value="UniProtKB-UniRule"/>
</dbReference>
<feature type="active site" evidence="8 10">
    <location>
        <position position="818"/>
    </location>
</feature>
<feature type="region of interest" description="Disordered" evidence="11">
    <location>
        <begin position="740"/>
        <end position="766"/>
    </location>
</feature>
<evidence type="ECO:0000313" key="14">
    <source>
        <dbReference type="EMBL" id="KNC78785.1"/>
    </source>
</evidence>
<keyword evidence="3 7" id="KW-0378">Hydrolase</keyword>
<dbReference type="InterPro" id="IPR008269">
    <property type="entry name" value="Lon_proteolytic"/>
</dbReference>
<dbReference type="AlphaFoldDB" id="A0A0L0FPP5"/>
<evidence type="ECO:0000256" key="8">
    <source>
        <dbReference type="PIRSR" id="PIRSR001174-1"/>
    </source>
</evidence>
<proteinExistence type="inferred from homology"/>
<feature type="compositionally biased region" description="Basic and acidic residues" evidence="11">
    <location>
        <begin position="165"/>
        <end position="196"/>
    </location>
</feature>
<dbReference type="Pfam" id="PF00004">
    <property type="entry name" value="AAA"/>
    <property type="match status" value="1"/>
</dbReference>
<dbReference type="InterPro" id="IPR020568">
    <property type="entry name" value="Ribosomal_Su5_D2-typ_SF"/>
</dbReference>
<dbReference type="InterPro" id="IPR054594">
    <property type="entry name" value="Lon_lid"/>
</dbReference>
<dbReference type="OrthoDB" id="2411602at2759"/>
<evidence type="ECO:0000256" key="4">
    <source>
        <dbReference type="ARBA" id="ARBA00022825"/>
    </source>
</evidence>
<dbReference type="eggNOG" id="KOG2004">
    <property type="taxonomic scope" value="Eukaryota"/>
</dbReference>
<dbReference type="InterPro" id="IPR004815">
    <property type="entry name" value="Lon_bac/euk-typ"/>
</dbReference>
<dbReference type="Pfam" id="PF02190">
    <property type="entry name" value="LON_substr_bdg"/>
    <property type="match status" value="1"/>
</dbReference>
<evidence type="ECO:0000256" key="1">
    <source>
        <dbReference type="ARBA" id="ARBA00022670"/>
    </source>
</evidence>
<dbReference type="InterPro" id="IPR003593">
    <property type="entry name" value="AAA+_ATPase"/>
</dbReference>
<keyword evidence="4 7" id="KW-0720">Serine protease</keyword>
<dbReference type="SMART" id="SM00382">
    <property type="entry name" value="AAA"/>
    <property type="match status" value="1"/>
</dbReference>
<feature type="compositionally biased region" description="Low complexity" evidence="11">
    <location>
        <begin position="148"/>
        <end position="160"/>
    </location>
</feature>
<dbReference type="Gene3D" id="3.30.230.10">
    <property type="match status" value="1"/>
</dbReference>
<dbReference type="SUPFAM" id="SSF52540">
    <property type="entry name" value="P-loop containing nucleoside triphosphate hydrolases"/>
    <property type="match status" value="1"/>
</dbReference>
<keyword evidence="1 7" id="KW-0645">Protease</keyword>
<dbReference type="Gene3D" id="1.20.5.5270">
    <property type="match status" value="1"/>
</dbReference>
<evidence type="ECO:0000313" key="15">
    <source>
        <dbReference type="Proteomes" id="UP000054560"/>
    </source>
</evidence>
<dbReference type="PANTHER" id="PTHR43718:SF2">
    <property type="entry name" value="LON PROTEASE HOMOLOG, MITOCHONDRIAL"/>
    <property type="match status" value="1"/>
</dbReference>
<evidence type="ECO:0000259" key="12">
    <source>
        <dbReference type="PROSITE" id="PS51786"/>
    </source>
</evidence>
<evidence type="ECO:0000256" key="9">
    <source>
        <dbReference type="PIRSR" id="PIRSR001174-2"/>
    </source>
</evidence>
<reference evidence="14 15" key="1">
    <citation type="submission" date="2011-02" db="EMBL/GenBank/DDBJ databases">
        <title>The Genome Sequence of Sphaeroforma arctica JP610.</title>
        <authorList>
            <consortium name="The Broad Institute Genome Sequencing Platform"/>
            <person name="Russ C."/>
            <person name="Cuomo C."/>
            <person name="Young S.K."/>
            <person name="Zeng Q."/>
            <person name="Gargeya S."/>
            <person name="Alvarado L."/>
            <person name="Berlin A."/>
            <person name="Chapman S.B."/>
            <person name="Chen Z."/>
            <person name="Freedman E."/>
            <person name="Gellesch M."/>
            <person name="Goldberg J."/>
            <person name="Griggs A."/>
            <person name="Gujja S."/>
            <person name="Heilman E."/>
            <person name="Heiman D."/>
            <person name="Howarth C."/>
            <person name="Mehta T."/>
            <person name="Neiman D."/>
            <person name="Pearson M."/>
            <person name="Roberts A."/>
            <person name="Saif S."/>
            <person name="Shea T."/>
            <person name="Shenoy N."/>
            <person name="Sisk P."/>
            <person name="Stolte C."/>
            <person name="Sykes S."/>
            <person name="White J."/>
            <person name="Yandava C."/>
            <person name="Burger G."/>
            <person name="Gray M.W."/>
            <person name="Holland P.W.H."/>
            <person name="King N."/>
            <person name="Lang F.B.F."/>
            <person name="Roger A.J."/>
            <person name="Ruiz-Trillo I."/>
            <person name="Haas B."/>
            <person name="Nusbaum C."/>
            <person name="Birren B."/>
        </authorList>
    </citation>
    <scope>NUCLEOTIDE SEQUENCE [LARGE SCALE GENOMIC DNA]</scope>
    <source>
        <strain evidence="14 15">JP610</strain>
    </source>
</reference>
<dbReference type="EMBL" id="KQ242425">
    <property type="protein sequence ID" value="KNC78785.1"/>
    <property type="molecule type" value="Genomic_DNA"/>
</dbReference>
<evidence type="ECO:0000259" key="13">
    <source>
        <dbReference type="PROSITE" id="PS51787"/>
    </source>
</evidence>
<dbReference type="NCBIfam" id="TIGR00763">
    <property type="entry name" value="lon"/>
    <property type="match status" value="1"/>
</dbReference>
<dbReference type="InterPro" id="IPR003959">
    <property type="entry name" value="ATPase_AAA_core"/>
</dbReference>
<dbReference type="GO" id="GO:0016887">
    <property type="term" value="F:ATP hydrolysis activity"/>
    <property type="evidence" value="ECO:0007669"/>
    <property type="project" value="InterPro"/>
</dbReference>
<evidence type="ECO:0000256" key="6">
    <source>
        <dbReference type="ARBA" id="ARBA00050665"/>
    </source>
</evidence>
<dbReference type="GeneID" id="25909304"/>
<dbReference type="InterPro" id="IPR027065">
    <property type="entry name" value="Lon_Prtase"/>
</dbReference>
<evidence type="ECO:0000256" key="3">
    <source>
        <dbReference type="ARBA" id="ARBA00022801"/>
    </source>
</evidence>
<dbReference type="GO" id="GO:0004176">
    <property type="term" value="F:ATP-dependent peptidase activity"/>
    <property type="evidence" value="ECO:0007669"/>
    <property type="project" value="UniProtKB-UniRule"/>
</dbReference>
<feature type="domain" description="Lon proteolytic" evidence="12">
    <location>
        <begin position="710"/>
        <end position="912"/>
    </location>
</feature>
<dbReference type="GO" id="GO:0006515">
    <property type="term" value="P:protein quality control for misfolded or incompletely synthesized proteins"/>
    <property type="evidence" value="ECO:0007669"/>
    <property type="project" value="TreeGrafter"/>
</dbReference>
<dbReference type="Pfam" id="PF05362">
    <property type="entry name" value="Lon_C"/>
    <property type="match status" value="2"/>
</dbReference>
<dbReference type="PROSITE" id="PS51787">
    <property type="entry name" value="LON_N"/>
    <property type="match status" value="1"/>
</dbReference>
<keyword evidence="5 7" id="KW-0067">ATP-binding</keyword>
<accession>A0A0L0FPP5</accession>
<dbReference type="PROSITE" id="PS51786">
    <property type="entry name" value="LON_PROTEOLYTIC"/>
    <property type="match status" value="1"/>
</dbReference>
<dbReference type="Gene3D" id="3.40.50.300">
    <property type="entry name" value="P-loop containing nucleotide triphosphate hydrolases"/>
    <property type="match status" value="1"/>
</dbReference>